<evidence type="ECO:0000313" key="8">
    <source>
        <dbReference type="EMBL" id="MFC3041282.1"/>
    </source>
</evidence>
<evidence type="ECO:0000256" key="1">
    <source>
        <dbReference type="ARBA" id="ARBA00004651"/>
    </source>
</evidence>
<dbReference type="Proteomes" id="UP001595279">
    <property type="component" value="Unassembled WGS sequence"/>
</dbReference>
<dbReference type="InterPro" id="IPR052524">
    <property type="entry name" value="MFS_Cyanate_Porter"/>
</dbReference>
<dbReference type="SUPFAM" id="SSF103473">
    <property type="entry name" value="MFS general substrate transporter"/>
    <property type="match status" value="1"/>
</dbReference>
<feature type="transmembrane region" description="Helical" evidence="6">
    <location>
        <begin position="173"/>
        <end position="191"/>
    </location>
</feature>
<dbReference type="Gene3D" id="1.20.1250.20">
    <property type="entry name" value="MFS general substrate transporter like domains"/>
    <property type="match status" value="2"/>
</dbReference>
<keyword evidence="4 6" id="KW-1133">Transmembrane helix</keyword>
<feature type="transmembrane region" description="Helical" evidence="6">
    <location>
        <begin position="140"/>
        <end position="161"/>
    </location>
</feature>
<dbReference type="InterPro" id="IPR020846">
    <property type="entry name" value="MFS_dom"/>
</dbReference>
<comment type="subcellular location">
    <subcellularLocation>
        <location evidence="1">Cell membrane</location>
        <topology evidence="1">Multi-pass membrane protein</topology>
    </subcellularLocation>
</comment>
<dbReference type="PROSITE" id="PS50850">
    <property type="entry name" value="MFS"/>
    <property type="match status" value="1"/>
</dbReference>
<feature type="transmembrane region" description="Helical" evidence="6">
    <location>
        <begin position="343"/>
        <end position="366"/>
    </location>
</feature>
<protein>
    <submittedName>
        <fullName evidence="8">CynX/NimT family MFS transporter</fullName>
    </submittedName>
</protein>
<keyword evidence="2" id="KW-0813">Transport</keyword>
<evidence type="ECO:0000256" key="2">
    <source>
        <dbReference type="ARBA" id="ARBA00022448"/>
    </source>
</evidence>
<gene>
    <name evidence="8" type="ORF">ACFOGI_13620</name>
</gene>
<dbReference type="InterPro" id="IPR036259">
    <property type="entry name" value="MFS_trans_sf"/>
</dbReference>
<feature type="transmembrane region" description="Helical" evidence="6">
    <location>
        <begin position="12"/>
        <end position="31"/>
    </location>
</feature>
<feature type="transmembrane region" description="Helical" evidence="6">
    <location>
        <begin position="82"/>
        <end position="100"/>
    </location>
</feature>
<evidence type="ECO:0000256" key="3">
    <source>
        <dbReference type="ARBA" id="ARBA00022692"/>
    </source>
</evidence>
<evidence type="ECO:0000256" key="5">
    <source>
        <dbReference type="ARBA" id="ARBA00023136"/>
    </source>
</evidence>
<keyword evidence="3 6" id="KW-0812">Transmembrane</keyword>
<reference evidence="9" key="1">
    <citation type="journal article" date="2019" name="Int. J. Syst. Evol. Microbiol.">
        <title>The Global Catalogue of Microorganisms (GCM) 10K type strain sequencing project: providing services to taxonomists for standard genome sequencing and annotation.</title>
        <authorList>
            <consortium name="The Broad Institute Genomics Platform"/>
            <consortium name="The Broad Institute Genome Sequencing Center for Infectious Disease"/>
            <person name="Wu L."/>
            <person name="Ma J."/>
        </authorList>
    </citation>
    <scope>NUCLEOTIDE SEQUENCE [LARGE SCALE GENOMIC DNA]</scope>
    <source>
        <strain evidence="9">KCTC 13128</strain>
    </source>
</reference>
<dbReference type="RefSeq" id="WP_390273637.1">
    <property type="nucleotide sequence ID" value="NZ_JBHRSA010000047.1"/>
</dbReference>
<comment type="caution">
    <text evidence="8">The sequence shown here is derived from an EMBL/GenBank/DDBJ whole genome shotgun (WGS) entry which is preliminary data.</text>
</comment>
<evidence type="ECO:0000256" key="4">
    <source>
        <dbReference type="ARBA" id="ARBA00022989"/>
    </source>
</evidence>
<accession>A0ABV7CY59</accession>
<dbReference type="PANTHER" id="PTHR23523:SF2">
    <property type="entry name" value="2-NITROIMIDAZOLE TRANSPORTER"/>
    <property type="match status" value="1"/>
</dbReference>
<dbReference type="PANTHER" id="PTHR23523">
    <property type="match status" value="1"/>
</dbReference>
<feature type="transmembrane region" description="Helical" evidence="6">
    <location>
        <begin position="106"/>
        <end position="128"/>
    </location>
</feature>
<dbReference type="InterPro" id="IPR011701">
    <property type="entry name" value="MFS"/>
</dbReference>
<evidence type="ECO:0000313" key="9">
    <source>
        <dbReference type="Proteomes" id="UP001595279"/>
    </source>
</evidence>
<keyword evidence="5 6" id="KW-0472">Membrane</keyword>
<feature type="transmembrane region" description="Helical" evidence="6">
    <location>
        <begin position="259"/>
        <end position="276"/>
    </location>
</feature>
<feature type="transmembrane region" description="Helical" evidence="6">
    <location>
        <begin position="283"/>
        <end position="301"/>
    </location>
</feature>
<feature type="transmembrane region" description="Helical" evidence="6">
    <location>
        <begin position="217"/>
        <end position="239"/>
    </location>
</feature>
<feature type="transmembrane region" description="Helical" evidence="6">
    <location>
        <begin position="372"/>
        <end position="390"/>
    </location>
</feature>
<organism evidence="8 9">
    <name type="scientific">Virgibacillus xinjiangensis</name>
    <dbReference type="NCBI Taxonomy" id="393090"/>
    <lineage>
        <taxon>Bacteria</taxon>
        <taxon>Bacillati</taxon>
        <taxon>Bacillota</taxon>
        <taxon>Bacilli</taxon>
        <taxon>Bacillales</taxon>
        <taxon>Bacillaceae</taxon>
        <taxon>Virgibacillus</taxon>
    </lineage>
</organism>
<keyword evidence="9" id="KW-1185">Reference proteome</keyword>
<name>A0ABV7CY59_9BACI</name>
<proteinExistence type="predicted"/>
<dbReference type="Pfam" id="PF07690">
    <property type="entry name" value="MFS_1"/>
    <property type="match status" value="1"/>
</dbReference>
<feature type="transmembrane region" description="Helical" evidence="6">
    <location>
        <begin position="51"/>
        <end position="70"/>
    </location>
</feature>
<feature type="domain" description="Major facilitator superfamily (MFS) profile" evidence="7">
    <location>
        <begin position="15"/>
        <end position="393"/>
    </location>
</feature>
<dbReference type="EMBL" id="JBHRSA010000047">
    <property type="protein sequence ID" value="MFC3041282.1"/>
    <property type="molecule type" value="Genomic_DNA"/>
</dbReference>
<dbReference type="CDD" id="cd17339">
    <property type="entry name" value="MFS_NIMT_CynX_like"/>
    <property type="match status" value="1"/>
</dbReference>
<sequence>MGIYKFKDMRSYNQLLLITAVIIVAFNLRPAITSVGPLIGRMEAELGLPNWSLGILTSLPLVGFAVMSPIAPKLGSRYSNEVVLISGMAALSAGILLRSVPMPVFLFGGTLLIGAGIAVANVLLPGILKERFPDKVPLMTSVYSTAMGLMAAFASGISVPLAEANNAGWEFSLAVWVVPALFGIGIWTYFVRHRQSANDVRVQYMAANEARMWQSRLAWEVALFLGLQAFLYYVVIAWLPEILQANGASSETAGWLLSYAQFIGLPVGFLLPVFAGKLKSQSNLTVGICILALLGSAGLLLGDSYTVMMISVSLLGISTGGLFPLALAFLGMRTSNARHAAELSGMAQALGYFLAAIGPILIGYLSDLTRDWTLPLIVLMAVIIVMMFVGHGAGRNRTISDEYMDMSEK</sequence>
<evidence type="ECO:0000256" key="6">
    <source>
        <dbReference type="SAM" id="Phobius"/>
    </source>
</evidence>
<evidence type="ECO:0000259" key="7">
    <source>
        <dbReference type="PROSITE" id="PS50850"/>
    </source>
</evidence>
<feature type="transmembrane region" description="Helical" evidence="6">
    <location>
        <begin position="307"/>
        <end position="331"/>
    </location>
</feature>